<comment type="caution">
    <text evidence="3">The sequence shown here is derived from an EMBL/GenBank/DDBJ whole genome shotgun (WGS) entry which is preliminary data.</text>
</comment>
<evidence type="ECO:0000313" key="4">
    <source>
        <dbReference type="Proteomes" id="UP000796880"/>
    </source>
</evidence>
<keyword evidence="4" id="KW-1185">Reference proteome</keyword>
<feature type="region of interest" description="Disordered" evidence="1">
    <location>
        <begin position="351"/>
        <end position="370"/>
    </location>
</feature>
<dbReference type="OrthoDB" id="1930729at2759"/>
<dbReference type="InterPro" id="IPR015410">
    <property type="entry name" value="DUF1985"/>
</dbReference>
<evidence type="ECO:0000313" key="3">
    <source>
        <dbReference type="EMBL" id="KAF3451325.1"/>
    </source>
</evidence>
<dbReference type="Proteomes" id="UP000796880">
    <property type="component" value="Unassembled WGS sequence"/>
</dbReference>
<dbReference type="PANTHER" id="PTHR48449">
    <property type="entry name" value="DUF1985 DOMAIN-CONTAINING PROTEIN"/>
    <property type="match status" value="1"/>
</dbReference>
<sequence>MDSYVRIFTDNEMYKAKVTIKSFLNSAVNIIKKKLSTTQLAMFDKTCYGHFLQVNELQFSGQVVNYMLWRQCICDDPDIMVFNFGGSGARFTIQEFCLISGLFYGPVPSTRPTSSRRFRDTYFGGRKFPLHNHDIVEVFMTATCEDNEDMVKLALLYFLEIVILSKEMPKPMPVERVDVLDDIKYFLTYPWGTLSFHATIKSMCDCLNWTIGQITNKNKLEDIFSGQGGTSVDIRLCAIEERLSIMDSRLSSMDNKQSSMDNRLSSMESRLDSLIKLLSSTYNTTGVQLDEDGDQCFDEVRGEDVGVGDAHRMCDQKINHAANHLVPPVSISSSPIAKSEHSVKVFTQMSNKKLAGGRRKRRPAQTTESPYDCQSLRRKIIRTLPVSGSVTFDPYRSVPDEITRQYAHFMDMSADDHTVELFWITVGKKNFRHMEFSLNWLTSDAQLVGYPHFKWEVQSSSLLLSRTLVLTHYLVVSPVRGRWTPHTTVDSVWSGGPYKGKMDPHMETVTHLIRQRIDKYPEVFDFRILLLDNRLSQYMEARLDFFNENKETYDFGEEILEFLNGKEPMMKIKPYTITIE</sequence>
<protein>
    <recommendedName>
        <fullName evidence="2">DUF1985 domain-containing protein</fullName>
    </recommendedName>
</protein>
<dbReference type="AlphaFoldDB" id="A0A8K0MMY6"/>
<dbReference type="Pfam" id="PF09331">
    <property type="entry name" value="DUF1985"/>
    <property type="match status" value="1"/>
</dbReference>
<dbReference type="EMBL" id="VOIH02000003">
    <property type="protein sequence ID" value="KAF3451325.1"/>
    <property type="molecule type" value="Genomic_DNA"/>
</dbReference>
<proteinExistence type="predicted"/>
<feature type="domain" description="DUF1985" evidence="2">
    <location>
        <begin position="68"/>
        <end position="202"/>
    </location>
</feature>
<reference evidence="3" key="1">
    <citation type="submission" date="2020-03" db="EMBL/GenBank/DDBJ databases">
        <title>A high-quality chromosome-level genome assembly of a woody plant with both climbing and erect habits, Rhamnella rubrinervis.</title>
        <authorList>
            <person name="Lu Z."/>
            <person name="Yang Y."/>
            <person name="Zhu X."/>
            <person name="Sun Y."/>
        </authorList>
    </citation>
    <scope>NUCLEOTIDE SEQUENCE</scope>
    <source>
        <strain evidence="3">BYM</strain>
        <tissue evidence="3">Leaf</tissue>
    </source>
</reference>
<evidence type="ECO:0000259" key="2">
    <source>
        <dbReference type="Pfam" id="PF09331"/>
    </source>
</evidence>
<organism evidence="3 4">
    <name type="scientific">Rhamnella rubrinervis</name>
    <dbReference type="NCBI Taxonomy" id="2594499"/>
    <lineage>
        <taxon>Eukaryota</taxon>
        <taxon>Viridiplantae</taxon>
        <taxon>Streptophyta</taxon>
        <taxon>Embryophyta</taxon>
        <taxon>Tracheophyta</taxon>
        <taxon>Spermatophyta</taxon>
        <taxon>Magnoliopsida</taxon>
        <taxon>eudicotyledons</taxon>
        <taxon>Gunneridae</taxon>
        <taxon>Pentapetalae</taxon>
        <taxon>rosids</taxon>
        <taxon>fabids</taxon>
        <taxon>Rosales</taxon>
        <taxon>Rhamnaceae</taxon>
        <taxon>rhamnoid group</taxon>
        <taxon>Rhamneae</taxon>
        <taxon>Rhamnella</taxon>
    </lineage>
</organism>
<gene>
    <name evidence="3" type="ORF">FNV43_RR07420</name>
</gene>
<name>A0A8K0MMY6_9ROSA</name>
<accession>A0A8K0MMY6</accession>
<evidence type="ECO:0000256" key="1">
    <source>
        <dbReference type="SAM" id="MobiDB-lite"/>
    </source>
</evidence>
<dbReference type="PANTHER" id="PTHR48449:SF1">
    <property type="entry name" value="DUF1985 DOMAIN-CONTAINING PROTEIN"/>
    <property type="match status" value="1"/>
</dbReference>